<evidence type="ECO:0000256" key="2">
    <source>
        <dbReference type="ARBA" id="ARBA00011006"/>
    </source>
</evidence>
<proteinExistence type="inferred from homology"/>
<dbReference type="GO" id="GO:0005886">
    <property type="term" value="C:plasma membrane"/>
    <property type="evidence" value="ECO:0007669"/>
    <property type="project" value="UniProtKB-SubCell"/>
</dbReference>
<comment type="similarity">
    <text evidence="2">Belongs to the UPF0410 family.</text>
</comment>
<evidence type="ECO:0000313" key="9">
    <source>
        <dbReference type="Proteomes" id="UP000236735"/>
    </source>
</evidence>
<keyword evidence="3" id="KW-1003">Cell membrane</keyword>
<sequence>MGIIGSIIIGCLAGFCAGKLMKGGGFGFIMNLVLGLFGGLVGGWLFGQLGITWGGVLGQLGTAIIGAVAILWIASLIKK</sequence>
<evidence type="ECO:0000256" key="5">
    <source>
        <dbReference type="ARBA" id="ARBA00022989"/>
    </source>
</evidence>
<reference evidence="8 9" key="1">
    <citation type="submission" date="2016-10" db="EMBL/GenBank/DDBJ databases">
        <authorList>
            <person name="de Groot N.N."/>
        </authorList>
    </citation>
    <scope>NUCLEOTIDE SEQUENCE [LARGE SCALE GENOMIC DNA]</scope>
    <source>
        <strain evidence="8 9">AR32</strain>
    </source>
</reference>
<keyword evidence="4 7" id="KW-0812">Transmembrane</keyword>
<dbReference type="PANTHER" id="PTHR33884">
    <property type="entry name" value="UPF0410 PROTEIN YMGE"/>
    <property type="match status" value="1"/>
</dbReference>
<evidence type="ECO:0000256" key="1">
    <source>
        <dbReference type="ARBA" id="ARBA00004651"/>
    </source>
</evidence>
<dbReference type="AlphaFoldDB" id="A0A1H5WC58"/>
<keyword evidence="5 7" id="KW-1133">Transmembrane helix</keyword>
<dbReference type="EMBL" id="FNUV01000006">
    <property type="protein sequence ID" value="SEF97169.1"/>
    <property type="molecule type" value="Genomic_DNA"/>
</dbReference>
<accession>A0A1H5WC58</accession>
<feature type="transmembrane region" description="Helical" evidence="7">
    <location>
        <begin position="53"/>
        <end position="77"/>
    </location>
</feature>
<evidence type="ECO:0000256" key="7">
    <source>
        <dbReference type="SAM" id="Phobius"/>
    </source>
</evidence>
<keyword evidence="6 7" id="KW-0472">Membrane</keyword>
<evidence type="ECO:0000256" key="3">
    <source>
        <dbReference type="ARBA" id="ARBA00022475"/>
    </source>
</evidence>
<name>A0A1H5WC58_XYLRU</name>
<organism evidence="8 9">
    <name type="scientific">Xylanibacter ruminicola</name>
    <name type="common">Prevotella ruminicola</name>
    <dbReference type="NCBI Taxonomy" id="839"/>
    <lineage>
        <taxon>Bacteria</taxon>
        <taxon>Pseudomonadati</taxon>
        <taxon>Bacteroidota</taxon>
        <taxon>Bacteroidia</taxon>
        <taxon>Bacteroidales</taxon>
        <taxon>Prevotellaceae</taxon>
        <taxon>Xylanibacter</taxon>
    </lineage>
</organism>
<feature type="transmembrane region" description="Helical" evidence="7">
    <location>
        <begin position="28"/>
        <end position="47"/>
    </location>
</feature>
<evidence type="ECO:0000313" key="8">
    <source>
        <dbReference type="EMBL" id="SEF97169.1"/>
    </source>
</evidence>
<dbReference type="Proteomes" id="UP000236735">
    <property type="component" value="Unassembled WGS sequence"/>
</dbReference>
<comment type="subcellular location">
    <subcellularLocation>
        <location evidence="1">Cell membrane</location>
        <topology evidence="1">Multi-pass membrane protein</topology>
    </subcellularLocation>
</comment>
<protein>
    <submittedName>
        <fullName evidence="8">Transglycosylase associated protein</fullName>
    </submittedName>
</protein>
<dbReference type="PANTHER" id="PTHR33884:SF3">
    <property type="entry name" value="UPF0410 PROTEIN YMGE"/>
    <property type="match status" value="1"/>
</dbReference>
<evidence type="ECO:0000256" key="4">
    <source>
        <dbReference type="ARBA" id="ARBA00022692"/>
    </source>
</evidence>
<dbReference type="RefSeq" id="WP_036911192.1">
    <property type="nucleotide sequence ID" value="NZ_FNUV01000006.1"/>
</dbReference>
<dbReference type="Pfam" id="PF04226">
    <property type="entry name" value="Transgly_assoc"/>
    <property type="match status" value="1"/>
</dbReference>
<evidence type="ECO:0000256" key="6">
    <source>
        <dbReference type="ARBA" id="ARBA00023136"/>
    </source>
</evidence>
<gene>
    <name evidence="8" type="ORF">SAMN05216354_2266</name>
</gene>
<dbReference type="InterPro" id="IPR007341">
    <property type="entry name" value="Transgly_assoc"/>
</dbReference>